<protein>
    <submittedName>
        <fullName evidence="1">Uncharacterized protein</fullName>
    </submittedName>
</protein>
<name>A0ABW6PVQ8_9NOCA</name>
<gene>
    <name evidence="1" type="ORF">ACFYTF_26435</name>
</gene>
<dbReference type="Proteomes" id="UP001601444">
    <property type="component" value="Unassembled WGS sequence"/>
</dbReference>
<dbReference type="EMBL" id="JBIAMX010000020">
    <property type="protein sequence ID" value="MFF0546377.1"/>
    <property type="molecule type" value="Genomic_DNA"/>
</dbReference>
<evidence type="ECO:0000313" key="1">
    <source>
        <dbReference type="EMBL" id="MFF0546377.1"/>
    </source>
</evidence>
<dbReference type="RefSeq" id="WP_387702737.1">
    <property type="nucleotide sequence ID" value="NZ_JBIAMX010000020.1"/>
</dbReference>
<sequence length="56" mass="5609">MPTVLVPTLLLAPSVVKPRTGARDDGDLPAPSFVAVITARLLIRSAGQLGAADAGA</sequence>
<evidence type="ECO:0000313" key="2">
    <source>
        <dbReference type="Proteomes" id="UP001601444"/>
    </source>
</evidence>
<organism evidence="1 2">
    <name type="scientific">Nocardia thailandica</name>
    <dbReference type="NCBI Taxonomy" id="257275"/>
    <lineage>
        <taxon>Bacteria</taxon>
        <taxon>Bacillati</taxon>
        <taxon>Actinomycetota</taxon>
        <taxon>Actinomycetes</taxon>
        <taxon>Mycobacteriales</taxon>
        <taxon>Nocardiaceae</taxon>
        <taxon>Nocardia</taxon>
    </lineage>
</organism>
<proteinExistence type="predicted"/>
<keyword evidence="2" id="KW-1185">Reference proteome</keyword>
<comment type="caution">
    <text evidence="1">The sequence shown here is derived from an EMBL/GenBank/DDBJ whole genome shotgun (WGS) entry which is preliminary data.</text>
</comment>
<accession>A0ABW6PVQ8</accession>
<reference evidence="1 2" key="1">
    <citation type="submission" date="2024-10" db="EMBL/GenBank/DDBJ databases">
        <title>The Natural Products Discovery Center: Release of the First 8490 Sequenced Strains for Exploring Actinobacteria Biosynthetic Diversity.</title>
        <authorList>
            <person name="Kalkreuter E."/>
            <person name="Kautsar S.A."/>
            <person name="Yang D."/>
            <person name="Bader C.D."/>
            <person name="Teijaro C.N."/>
            <person name="Fluegel L."/>
            <person name="Davis C.M."/>
            <person name="Simpson J.R."/>
            <person name="Lauterbach L."/>
            <person name="Steele A.D."/>
            <person name="Gui C."/>
            <person name="Meng S."/>
            <person name="Li G."/>
            <person name="Viehrig K."/>
            <person name="Ye F."/>
            <person name="Su P."/>
            <person name="Kiefer A.F."/>
            <person name="Nichols A."/>
            <person name="Cepeda A.J."/>
            <person name="Yan W."/>
            <person name="Fan B."/>
            <person name="Jiang Y."/>
            <person name="Adhikari A."/>
            <person name="Zheng C.-J."/>
            <person name="Schuster L."/>
            <person name="Cowan T.M."/>
            <person name="Smanski M.J."/>
            <person name="Chevrette M.G."/>
            <person name="De Carvalho L.P.S."/>
            <person name="Shen B."/>
        </authorList>
    </citation>
    <scope>NUCLEOTIDE SEQUENCE [LARGE SCALE GENOMIC DNA]</scope>
    <source>
        <strain evidence="1 2">NPDC004045</strain>
    </source>
</reference>